<accession>A0A2T7P147</accession>
<dbReference type="EMBL" id="PZQS01000007">
    <property type="protein sequence ID" value="PVD27147.1"/>
    <property type="molecule type" value="Genomic_DNA"/>
</dbReference>
<dbReference type="PROSITE" id="PS50835">
    <property type="entry name" value="IG_LIKE"/>
    <property type="match status" value="2"/>
</dbReference>
<dbReference type="PANTHER" id="PTHR46013">
    <property type="entry name" value="VASCULAR CELL ADHESION MOLECULE 1"/>
    <property type="match status" value="1"/>
</dbReference>
<feature type="domain" description="Ig-like" evidence="2">
    <location>
        <begin position="65"/>
        <end position="163"/>
    </location>
</feature>
<evidence type="ECO:0000313" key="4">
    <source>
        <dbReference type="Proteomes" id="UP000245119"/>
    </source>
</evidence>
<evidence type="ECO:0000259" key="2">
    <source>
        <dbReference type="PROSITE" id="PS50835"/>
    </source>
</evidence>
<keyword evidence="4" id="KW-1185">Reference proteome</keyword>
<evidence type="ECO:0000256" key="1">
    <source>
        <dbReference type="SAM" id="MobiDB-lite"/>
    </source>
</evidence>
<feature type="domain" description="Ig-like" evidence="2">
    <location>
        <begin position="166"/>
        <end position="252"/>
    </location>
</feature>
<feature type="compositionally biased region" description="Basic and acidic residues" evidence="1">
    <location>
        <begin position="470"/>
        <end position="486"/>
    </location>
</feature>
<proteinExistence type="predicted"/>
<organism evidence="3 4">
    <name type="scientific">Pomacea canaliculata</name>
    <name type="common">Golden apple snail</name>
    <dbReference type="NCBI Taxonomy" id="400727"/>
    <lineage>
        <taxon>Eukaryota</taxon>
        <taxon>Metazoa</taxon>
        <taxon>Spiralia</taxon>
        <taxon>Lophotrochozoa</taxon>
        <taxon>Mollusca</taxon>
        <taxon>Gastropoda</taxon>
        <taxon>Caenogastropoda</taxon>
        <taxon>Architaenioglossa</taxon>
        <taxon>Ampullarioidea</taxon>
        <taxon>Ampullariidae</taxon>
        <taxon>Pomacea</taxon>
    </lineage>
</organism>
<reference evidence="3 4" key="1">
    <citation type="submission" date="2018-04" db="EMBL/GenBank/DDBJ databases">
        <title>The genome of golden apple snail Pomacea canaliculata provides insight into stress tolerance and invasive adaptation.</title>
        <authorList>
            <person name="Liu C."/>
            <person name="Liu B."/>
            <person name="Ren Y."/>
            <person name="Zhang Y."/>
            <person name="Wang H."/>
            <person name="Li S."/>
            <person name="Jiang F."/>
            <person name="Yin L."/>
            <person name="Zhang G."/>
            <person name="Qian W."/>
            <person name="Fan W."/>
        </authorList>
    </citation>
    <scope>NUCLEOTIDE SEQUENCE [LARGE SCALE GENOMIC DNA]</scope>
    <source>
        <strain evidence="3">SZHN2017</strain>
        <tissue evidence="3">Muscle</tissue>
    </source>
</reference>
<dbReference type="InterPro" id="IPR013783">
    <property type="entry name" value="Ig-like_fold"/>
</dbReference>
<evidence type="ECO:0000313" key="3">
    <source>
        <dbReference type="EMBL" id="PVD27147.1"/>
    </source>
</evidence>
<feature type="region of interest" description="Disordered" evidence="1">
    <location>
        <begin position="470"/>
        <end position="497"/>
    </location>
</feature>
<comment type="caution">
    <text evidence="3">The sequence shown here is derived from an EMBL/GenBank/DDBJ whole genome shotgun (WGS) entry which is preliminary data.</text>
</comment>
<gene>
    <name evidence="3" type="ORF">C0Q70_12300</name>
</gene>
<sequence length="575" mass="64386">MITMVTFPTSESTQGEVKVSGSCLFNTTLPVETGRYGFYVVIYPGGRTYNAKLTGGFEWIINEGPHMPTVSCSPHPYVLENTNVTCTCKTNSLGQPAGYLRWVIGNQTNQGQPARQEYLSVRSQEMNFTHRLTLSDHERTWFRCDVIRRGNETRGNIYTANVGYAAKVSRFSLNGSGRNQTVNDGDQVDFLCESDGRPSPHISIYRNNNTVIFNGSNVANYTFIARCEDTAMYLCSARNEFSHHVTTSLRLELGVLCKPRGQLSTHIGDYKIYTHEEVTFDIIAYPVPYEYHMWLVRSSKSSNTMSIDNIKDHMLNITCKAGKVNRYLSTCILTFVNLTSQSAGLYKVQIINEVGDGNVTVRIDFNELEQHNSFAIVGVPHLRLITTGASQPEPCQTPLYAVVDKKKKKGNQRPASIVDKEKQMEKEIKQGIEGSEPSLPPTCQVVYAVVDKTKNKSAGKCDNFQTVGMDKRPKTENEDSKCKSDDLGDYQNIMGPHSEQDEDYVQLDARSPASRSHTVDDGRWLNSAGLLYTFPAFDVGNGVRCRPPPTHEETEYCALRLMANAFPVIDRKSND</sequence>
<dbReference type="AlphaFoldDB" id="A0A2T7P147"/>
<dbReference type="InterPro" id="IPR007110">
    <property type="entry name" value="Ig-like_dom"/>
</dbReference>
<name>A0A2T7P147_POMCA</name>
<dbReference type="Gene3D" id="2.60.40.10">
    <property type="entry name" value="Immunoglobulins"/>
    <property type="match status" value="1"/>
</dbReference>
<dbReference type="STRING" id="400727.A0A2T7P147"/>
<protein>
    <recommendedName>
        <fullName evidence="2">Ig-like domain-containing protein</fullName>
    </recommendedName>
</protein>
<dbReference type="PANTHER" id="PTHR46013:SF7">
    <property type="entry name" value="IG-LIKE DOMAIN-CONTAINING PROTEIN"/>
    <property type="match status" value="1"/>
</dbReference>
<dbReference type="InterPro" id="IPR036179">
    <property type="entry name" value="Ig-like_dom_sf"/>
</dbReference>
<dbReference type="OrthoDB" id="6216938at2759"/>
<dbReference type="SUPFAM" id="SSF48726">
    <property type="entry name" value="Immunoglobulin"/>
    <property type="match status" value="1"/>
</dbReference>
<dbReference type="Proteomes" id="UP000245119">
    <property type="component" value="Linkage Group LG7"/>
</dbReference>